<dbReference type="InterPro" id="IPR006153">
    <property type="entry name" value="Cation/H_exchanger_TM"/>
</dbReference>
<dbReference type="Proteomes" id="UP001523401">
    <property type="component" value="Unassembled WGS sequence"/>
</dbReference>
<feature type="transmembrane region" description="Helical" evidence="7">
    <location>
        <begin position="154"/>
        <end position="175"/>
    </location>
</feature>
<feature type="transmembrane region" description="Helical" evidence="7">
    <location>
        <begin position="371"/>
        <end position="390"/>
    </location>
</feature>
<dbReference type="PROSITE" id="PS51201">
    <property type="entry name" value="RCK_N"/>
    <property type="match status" value="1"/>
</dbReference>
<feature type="transmembrane region" description="Helical" evidence="7">
    <location>
        <begin position="337"/>
        <end position="359"/>
    </location>
</feature>
<keyword evidence="3" id="KW-0813">Transport</keyword>
<keyword evidence="5 7" id="KW-1133">Transmembrane helix</keyword>
<feature type="transmembrane region" description="Helical" evidence="7">
    <location>
        <begin position="181"/>
        <end position="208"/>
    </location>
</feature>
<keyword evidence="10" id="KW-1185">Reference proteome</keyword>
<dbReference type="RefSeq" id="WP_252849689.1">
    <property type="nucleotide sequence ID" value="NZ_BAPW01000047.1"/>
</dbReference>
<evidence type="ECO:0000259" key="8">
    <source>
        <dbReference type="PROSITE" id="PS51201"/>
    </source>
</evidence>
<dbReference type="EMBL" id="JAMXQU010000009">
    <property type="protein sequence ID" value="MCO6160628.1"/>
    <property type="molecule type" value="Genomic_DNA"/>
</dbReference>
<evidence type="ECO:0000313" key="10">
    <source>
        <dbReference type="Proteomes" id="UP001523401"/>
    </source>
</evidence>
<feature type="transmembrane region" description="Helical" evidence="7">
    <location>
        <begin position="56"/>
        <end position="74"/>
    </location>
</feature>
<dbReference type="PANTHER" id="PTHR42751">
    <property type="entry name" value="SODIUM/HYDROGEN EXCHANGER FAMILY/TRKA DOMAIN PROTEIN"/>
    <property type="match status" value="1"/>
</dbReference>
<dbReference type="InterPro" id="IPR038770">
    <property type="entry name" value="Na+/solute_symporter_sf"/>
</dbReference>
<feature type="transmembrane region" description="Helical" evidence="7">
    <location>
        <begin position="86"/>
        <end position="107"/>
    </location>
</feature>
<accession>A0ABT1CIC5</accession>
<keyword evidence="6 7" id="KW-0472">Membrane</keyword>
<keyword evidence="4 7" id="KW-0812">Transmembrane</keyword>
<feature type="transmembrane region" description="Helical" evidence="7">
    <location>
        <begin position="113"/>
        <end position="133"/>
    </location>
</feature>
<dbReference type="Gene3D" id="1.20.1530.20">
    <property type="match status" value="1"/>
</dbReference>
<comment type="caution">
    <text evidence="9">The sequence shown here is derived from an EMBL/GenBank/DDBJ whole genome shotgun (WGS) entry which is preliminary data.</text>
</comment>
<feature type="transmembrane region" description="Helical" evidence="7">
    <location>
        <begin position="33"/>
        <end position="50"/>
    </location>
</feature>
<dbReference type="PANTHER" id="PTHR42751:SF1">
    <property type="entry name" value="CATION_PROTON ANTIPORTER YBAL-RELATED"/>
    <property type="match status" value="1"/>
</dbReference>
<feature type="transmembrane region" description="Helical" evidence="7">
    <location>
        <begin position="283"/>
        <end position="302"/>
    </location>
</feature>
<feature type="transmembrane region" description="Helical" evidence="7">
    <location>
        <begin position="6"/>
        <end position="26"/>
    </location>
</feature>
<evidence type="ECO:0000256" key="5">
    <source>
        <dbReference type="ARBA" id="ARBA00022989"/>
    </source>
</evidence>
<protein>
    <submittedName>
        <fullName evidence="9">Kef family K(+) transporter</fullName>
    </submittedName>
</protein>
<dbReference type="Pfam" id="PF00999">
    <property type="entry name" value="Na_H_Exchanger"/>
    <property type="match status" value="1"/>
</dbReference>
<organism evidence="9 10">
    <name type="scientific">Asaia lannensis NBRC 102526</name>
    <dbReference type="NCBI Taxonomy" id="1307926"/>
    <lineage>
        <taxon>Bacteria</taxon>
        <taxon>Pseudomonadati</taxon>
        <taxon>Pseudomonadota</taxon>
        <taxon>Alphaproteobacteria</taxon>
        <taxon>Acetobacterales</taxon>
        <taxon>Acetobacteraceae</taxon>
        <taxon>Asaia</taxon>
    </lineage>
</organism>
<dbReference type="InterPro" id="IPR003148">
    <property type="entry name" value="RCK_N"/>
</dbReference>
<sequence>MSHDTPLIGILVIGLGLAFILGTIAQRIRISPLVGYLLAGIAVGPFTPGFVADQPLAAELSEIGIILLMFGVGLHFSLKDLISVKAIAVPGALLQIVASVCIGAAVAWSLGMSAGACLIFGIALSVASTVVLLRTLQEQRLIETERGRLSVGWLIIQDLVTVLALVLLPIFAPVMTGGDHAAISLSGLGLSIALTIGKVAAFMALMLVVGRRVIPAILHYVAHTGSRELFRLALLALALGVAFMATEWFDVSFALGAFVAGMVLSESELSHRAAAETLPLRDAFAVLFFISVGMLFNPLVLIRQPLPLLMTFLVILVGTPLAVIAILRLLRQPWNTTLFIASGLAQIGEFSFILAALGIKMKVLDGRAQDLILGASILSILINPFILIATQRIEAWITRHAPTPTAIAGDEAGILLPPPTPTHFEGHAVVVGCGRVGRLVVEGLVQNGWPVLVVETGKMADPFAARDTVELMLGNAAEARTIKAMNLEKARLLMVAIPEPFEAGQIIAQARAVNPDIMIVARAHFDSAVEHLRELGANHVIMGEREMALAMLAMAVTDLPFDSRPPLTDPAAENGLDPVPA</sequence>
<feature type="transmembrane region" description="Helical" evidence="7">
    <location>
        <begin position="308"/>
        <end position="330"/>
    </location>
</feature>
<dbReference type="SUPFAM" id="SSF51735">
    <property type="entry name" value="NAD(P)-binding Rossmann-fold domains"/>
    <property type="match status" value="1"/>
</dbReference>
<dbReference type="NCBIfam" id="NF007950">
    <property type="entry name" value="PRK10669.1"/>
    <property type="match status" value="1"/>
</dbReference>
<evidence type="ECO:0000313" key="9">
    <source>
        <dbReference type="EMBL" id="MCO6160628.1"/>
    </source>
</evidence>
<name>A0ABT1CIC5_9PROT</name>
<dbReference type="Gene3D" id="3.40.50.720">
    <property type="entry name" value="NAD(P)-binding Rossmann-like Domain"/>
    <property type="match status" value="1"/>
</dbReference>
<dbReference type="InterPro" id="IPR036291">
    <property type="entry name" value="NAD(P)-bd_dom_sf"/>
</dbReference>
<proteinExistence type="inferred from homology"/>
<evidence type="ECO:0000256" key="1">
    <source>
        <dbReference type="ARBA" id="ARBA00004141"/>
    </source>
</evidence>
<evidence type="ECO:0000256" key="3">
    <source>
        <dbReference type="ARBA" id="ARBA00022448"/>
    </source>
</evidence>
<gene>
    <name evidence="9" type="ORF">NF685_11365</name>
</gene>
<comment type="subcellular location">
    <subcellularLocation>
        <location evidence="1">Membrane</location>
        <topology evidence="1">Multi-pass membrane protein</topology>
    </subcellularLocation>
</comment>
<comment type="similarity">
    <text evidence="2">Belongs to the monovalent cation:proton antiporter 2 (CPA2) transporter (TC 2.A.37) family.</text>
</comment>
<reference evidence="9 10" key="1">
    <citation type="submission" date="2022-06" db="EMBL/GenBank/DDBJ databases">
        <title>Whole-genome of Asaia lannensis strain LMG 27011T.</title>
        <authorList>
            <person name="Sombolestani A."/>
        </authorList>
    </citation>
    <scope>NUCLEOTIDE SEQUENCE [LARGE SCALE GENOMIC DNA]</scope>
    <source>
        <strain evidence="9 10">NBRC 102526</strain>
    </source>
</reference>
<evidence type="ECO:0000256" key="2">
    <source>
        <dbReference type="ARBA" id="ARBA00005551"/>
    </source>
</evidence>
<feature type="domain" description="RCK N-terminal" evidence="8">
    <location>
        <begin position="425"/>
        <end position="542"/>
    </location>
</feature>
<evidence type="ECO:0000256" key="6">
    <source>
        <dbReference type="ARBA" id="ARBA00023136"/>
    </source>
</evidence>
<evidence type="ECO:0000256" key="4">
    <source>
        <dbReference type="ARBA" id="ARBA00022692"/>
    </source>
</evidence>
<evidence type="ECO:0000256" key="7">
    <source>
        <dbReference type="SAM" id="Phobius"/>
    </source>
</evidence>
<feature type="transmembrane region" description="Helical" evidence="7">
    <location>
        <begin position="229"/>
        <end position="245"/>
    </location>
</feature>
<dbReference type="Pfam" id="PF02254">
    <property type="entry name" value="TrkA_N"/>
    <property type="match status" value="1"/>
</dbReference>